<feature type="repeat" description="WD" evidence="3">
    <location>
        <begin position="231"/>
        <end position="271"/>
    </location>
</feature>
<accession>A0A410FS83</accession>
<dbReference type="InterPro" id="IPR011047">
    <property type="entry name" value="Quinoprotein_ADH-like_sf"/>
</dbReference>
<dbReference type="InterPro" id="IPR019775">
    <property type="entry name" value="WD40_repeat_CS"/>
</dbReference>
<dbReference type="InterPro" id="IPR001680">
    <property type="entry name" value="WD40_rpt"/>
</dbReference>
<evidence type="ECO:0000256" key="2">
    <source>
        <dbReference type="ARBA" id="ARBA00022737"/>
    </source>
</evidence>
<dbReference type="Gene3D" id="2.130.10.10">
    <property type="entry name" value="YVTN repeat-like/Quinoprotein amine dehydrogenase"/>
    <property type="match status" value="2"/>
</dbReference>
<reference evidence="5" key="1">
    <citation type="submission" date="2018-12" db="EMBL/GenBank/DDBJ databases">
        <title>Complete genome sequence of an uncultured bacterium of the candidate phylum Bipolaricaulota.</title>
        <authorList>
            <person name="Kadnikov V.V."/>
            <person name="Mardanov A.V."/>
            <person name="Beletsky A.V."/>
            <person name="Frank Y.A."/>
            <person name="Karnachuk O.V."/>
            <person name="Ravin N.V."/>
        </authorList>
    </citation>
    <scope>NUCLEOTIDE SEQUENCE [LARGE SCALE GENOMIC DNA]</scope>
</reference>
<dbReference type="CDD" id="cd00200">
    <property type="entry name" value="WD40"/>
    <property type="match status" value="1"/>
</dbReference>
<organism evidence="4 5">
    <name type="scientific">Bipolaricaulis sibiricus</name>
    <dbReference type="NCBI Taxonomy" id="2501609"/>
    <lineage>
        <taxon>Bacteria</taxon>
        <taxon>Candidatus Bipolaricaulota</taxon>
        <taxon>Candidatus Bipolaricaulia</taxon>
        <taxon>Candidatus Bipolaricaulales</taxon>
        <taxon>Candidatus Bipolaricaulaceae</taxon>
        <taxon>Candidatus Bipolaricaulis</taxon>
    </lineage>
</organism>
<name>A0A410FS83_BIPS1</name>
<dbReference type="Proteomes" id="UP000287233">
    <property type="component" value="Chromosome"/>
</dbReference>
<dbReference type="PANTHER" id="PTHR19879">
    <property type="entry name" value="TRANSCRIPTION INITIATION FACTOR TFIID"/>
    <property type="match status" value="1"/>
</dbReference>
<dbReference type="InterPro" id="IPR015943">
    <property type="entry name" value="WD40/YVTN_repeat-like_dom_sf"/>
</dbReference>
<dbReference type="PROSITE" id="PS00678">
    <property type="entry name" value="WD_REPEATS_1"/>
    <property type="match status" value="2"/>
</dbReference>
<dbReference type="PANTHER" id="PTHR19879:SF9">
    <property type="entry name" value="TRANSCRIPTION INITIATION FACTOR TFIID SUBUNIT 5"/>
    <property type="match status" value="1"/>
</dbReference>
<evidence type="ECO:0000313" key="4">
    <source>
        <dbReference type="EMBL" id="QAA76069.1"/>
    </source>
</evidence>
<dbReference type="Pfam" id="PF00400">
    <property type="entry name" value="WD40"/>
    <property type="match status" value="5"/>
</dbReference>
<evidence type="ECO:0000256" key="3">
    <source>
        <dbReference type="PROSITE-ProRule" id="PRU00221"/>
    </source>
</evidence>
<dbReference type="SUPFAM" id="SSF50998">
    <property type="entry name" value="Quinoprotein alcohol dehydrogenase-like"/>
    <property type="match status" value="1"/>
</dbReference>
<dbReference type="EMBL" id="CP034928">
    <property type="protein sequence ID" value="QAA76069.1"/>
    <property type="molecule type" value="Genomic_DNA"/>
</dbReference>
<keyword evidence="1 3" id="KW-0853">WD repeat</keyword>
<dbReference type="PRINTS" id="PR00320">
    <property type="entry name" value="GPROTEINBRPT"/>
</dbReference>
<sequence length="360" mass="37487">MGTARTMIEPAEVIPVGILVLVCFTLVLGTPTLAEGLLTPIVALDLPNTSALAFSPDGSTLAVARGNEIHVLRCEDWGELRRLVGHTGSVTSVTFSRSGTVLVSSSWDGTVRLWDASTGELRREIGVSRGASDVFSAAISPDEQTLVSGAVESGTGFALVMWFDGATGRLERSKIVSLARQTLVLGGGKTTLLNYVRSIQFSPDGSLVAGAFTDKAVRIWDARSGDLAGTLAEHAGSVNAIAFSPDGTCLVAATWREAVVWDVASGTPIRTLGGHRNEVRATAYSPQGSVLATGGYDGVLRLWDAGSGELLESVEVLRPKTGFGAPPDQGILSIAFAPDGQMIAAAGSDGRVHVWKVGCP</sequence>
<dbReference type="SMART" id="SM00320">
    <property type="entry name" value="WD40"/>
    <property type="match status" value="6"/>
</dbReference>
<feature type="repeat" description="WD" evidence="3">
    <location>
        <begin position="331"/>
        <end position="360"/>
    </location>
</feature>
<feature type="repeat" description="WD" evidence="3">
    <location>
        <begin position="83"/>
        <end position="124"/>
    </location>
</feature>
<dbReference type="PROSITE" id="PS50294">
    <property type="entry name" value="WD_REPEATS_REGION"/>
    <property type="match status" value="4"/>
</dbReference>
<dbReference type="PROSITE" id="PS50082">
    <property type="entry name" value="WD_REPEATS_2"/>
    <property type="match status" value="5"/>
</dbReference>
<protein>
    <submittedName>
        <fullName evidence="4">WD-40 repeat protein</fullName>
    </submittedName>
</protein>
<feature type="repeat" description="WD" evidence="3">
    <location>
        <begin position="196"/>
        <end position="230"/>
    </location>
</feature>
<gene>
    <name evidence="4" type="ORF">BIP78_0303</name>
</gene>
<proteinExistence type="predicted"/>
<evidence type="ECO:0000256" key="1">
    <source>
        <dbReference type="ARBA" id="ARBA00022574"/>
    </source>
</evidence>
<dbReference type="InterPro" id="IPR020472">
    <property type="entry name" value="WD40_PAC1"/>
</dbReference>
<feature type="repeat" description="WD" evidence="3">
    <location>
        <begin position="272"/>
        <end position="313"/>
    </location>
</feature>
<dbReference type="AlphaFoldDB" id="A0A410FS83"/>
<dbReference type="KEGG" id="bih:BIP78_0303"/>
<keyword evidence="2" id="KW-0677">Repeat</keyword>
<evidence type="ECO:0000313" key="5">
    <source>
        <dbReference type="Proteomes" id="UP000287233"/>
    </source>
</evidence>